<dbReference type="InterPro" id="IPR001138">
    <property type="entry name" value="Zn2Cys6_DnaBD"/>
</dbReference>
<dbReference type="PANTHER" id="PTHR35392">
    <property type="entry name" value="ZN(II)2CYS6 TRANSCRIPTION FACTOR (EUROFUNG)-RELATED-RELATED"/>
    <property type="match status" value="1"/>
</dbReference>
<feature type="region of interest" description="Disordered" evidence="2">
    <location>
        <begin position="234"/>
        <end position="296"/>
    </location>
</feature>
<dbReference type="SUPFAM" id="SSF57701">
    <property type="entry name" value="Zn2/Cys6 DNA-binding domain"/>
    <property type="match status" value="1"/>
</dbReference>
<gene>
    <name evidence="4" type="ORF">P153DRAFT_109333</name>
</gene>
<evidence type="ECO:0000256" key="2">
    <source>
        <dbReference type="SAM" id="MobiDB-lite"/>
    </source>
</evidence>
<dbReference type="EMBL" id="ML977498">
    <property type="protein sequence ID" value="KAF2134301.1"/>
    <property type="molecule type" value="Genomic_DNA"/>
</dbReference>
<dbReference type="Proteomes" id="UP000799771">
    <property type="component" value="Unassembled WGS sequence"/>
</dbReference>
<evidence type="ECO:0000313" key="5">
    <source>
        <dbReference type="Proteomes" id="UP000799771"/>
    </source>
</evidence>
<accession>A0A6A6AUT4</accession>
<dbReference type="PROSITE" id="PS50048">
    <property type="entry name" value="ZN2_CY6_FUNGAL_2"/>
    <property type="match status" value="1"/>
</dbReference>
<dbReference type="InterPro" id="IPR036864">
    <property type="entry name" value="Zn2-C6_fun-type_DNA-bd_sf"/>
</dbReference>
<feature type="compositionally biased region" description="Polar residues" evidence="2">
    <location>
        <begin position="273"/>
        <end position="293"/>
    </location>
</feature>
<dbReference type="GeneID" id="54402327"/>
<organism evidence="4 5">
    <name type="scientific">Dothidotthia symphoricarpi CBS 119687</name>
    <dbReference type="NCBI Taxonomy" id="1392245"/>
    <lineage>
        <taxon>Eukaryota</taxon>
        <taxon>Fungi</taxon>
        <taxon>Dikarya</taxon>
        <taxon>Ascomycota</taxon>
        <taxon>Pezizomycotina</taxon>
        <taxon>Dothideomycetes</taxon>
        <taxon>Pleosporomycetidae</taxon>
        <taxon>Pleosporales</taxon>
        <taxon>Dothidotthiaceae</taxon>
        <taxon>Dothidotthia</taxon>
    </lineage>
</organism>
<dbReference type="RefSeq" id="XP_033528688.1">
    <property type="nucleotide sequence ID" value="XM_033661895.1"/>
</dbReference>
<sequence>MSHSGRNNSPEEDWHTLIAWTSEPYCPFFQGNAGFTGIQDGNLAASYNLPEQSYPRSAPLPIVEALPSFDYTISAPASIIGGSSSSEQVFYTSPSFDTTTSSFGDRYSGSFDACNNGLSSPGRTIDWPILDTSCKRITDSFASTQPLQTVTETALKPYIVFSGLDVSASQAFTNGGTWADQPQVIEPNEEHDKYRAGVAPIPIPQSYPQSFNDMAMQAPRSVEPQQIRSRAITIPRSHRRPAAYNSGVSHSQRVPSTLSLSPVTHRRPRSVALSRSSSQVESQNRTITSSPTSLEEGLPSRIARGRKTCLTVEQRSHAALMRVIGSCSNCKRRKGKCDPGTPCKSCVEHYKGDLVNTPCRDRILSDLSSAFLSDRLGWHPTMRSPNLFVASSSFTTSVDAEYTIPLSFGFGPAFPVTVHALHIEGYPTLIHTHVVYSWPPEPSSGCTHEDFVLPAVLTPDAASCLSQSLDMHLALLVTRHFRAFPLYCSQLQILREVYIFSQSAYSRILLQALKLLVLVHIGGDITLPAPSQSPNLARLMSHTMNYSGAEDENIGPAPCFIRSQFGAVMPGLALMYMKDVLSSLEQLLLNREPDDWPVALAVLITVLMTVESIHYHAAKMPYHSHYGSARSSDLEEDQETDDDGVRTLLDFYSACFSGCHARLRPDWEGEAQRANRADDVFVESVREVVRRASTAGYLAGKAEEKRQGDDMGFFFDRLVARLLILRL</sequence>
<evidence type="ECO:0000259" key="3">
    <source>
        <dbReference type="PROSITE" id="PS50048"/>
    </source>
</evidence>
<dbReference type="OrthoDB" id="3921198at2759"/>
<dbReference type="PANTHER" id="PTHR35392:SF3">
    <property type="entry name" value="ZN(2)-C6 FUNGAL-TYPE DOMAIN-CONTAINING PROTEIN"/>
    <property type="match status" value="1"/>
</dbReference>
<name>A0A6A6AUT4_9PLEO</name>
<protein>
    <recommendedName>
        <fullName evidence="3">Zn(2)-C6 fungal-type domain-containing protein</fullName>
    </recommendedName>
</protein>
<proteinExistence type="predicted"/>
<dbReference type="GO" id="GO:0000981">
    <property type="term" value="F:DNA-binding transcription factor activity, RNA polymerase II-specific"/>
    <property type="evidence" value="ECO:0007669"/>
    <property type="project" value="InterPro"/>
</dbReference>
<reference evidence="4" key="1">
    <citation type="journal article" date="2020" name="Stud. Mycol.">
        <title>101 Dothideomycetes genomes: a test case for predicting lifestyles and emergence of pathogens.</title>
        <authorList>
            <person name="Haridas S."/>
            <person name="Albert R."/>
            <person name="Binder M."/>
            <person name="Bloem J."/>
            <person name="Labutti K."/>
            <person name="Salamov A."/>
            <person name="Andreopoulos B."/>
            <person name="Baker S."/>
            <person name="Barry K."/>
            <person name="Bills G."/>
            <person name="Bluhm B."/>
            <person name="Cannon C."/>
            <person name="Castanera R."/>
            <person name="Culley D."/>
            <person name="Daum C."/>
            <person name="Ezra D."/>
            <person name="Gonzalez J."/>
            <person name="Henrissat B."/>
            <person name="Kuo A."/>
            <person name="Liang C."/>
            <person name="Lipzen A."/>
            <person name="Lutzoni F."/>
            <person name="Magnuson J."/>
            <person name="Mondo S."/>
            <person name="Nolan M."/>
            <person name="Ohm R."/>
            <person name="Pangilinan J."/>
            <person name="Park H.-J."/>
            <person name="Ramirez L."/>
            <person name="Alfaro M."/>
            <person name="Sun H."/>
            <person name="Tritt A."/>
            <person name="Yoshinaga Y."/>
            <person name="Zwiers L.-H."/>
            <person name="Turgeon B."/>
            <person name="Goodwin S."/>
            <person name="Spatafora J."/>
            <person name="Crous P."/>
            <person name="Grigoriev I."/>
        </authorList>
    </citation>
    <scope>NUCLEOTIDE SEQUENCE</scope>
    <source>
        <strain evidence="4">CBS 119687</strain>
    </source>
</reference>
<feature type="domain" description="Zn(2)-C6 fungal-type" evidence="3">
    <location>
        <begin position="326"/>
        <end position="361"/>
    </location>
</feature>
<dbReference type="AlphaFoldDB" id="A0A6A6AUT4"/>
<keyword evidence="5" id="KW-1185">Reference proteome</keyword>
<dbReference type="CDD" id="cd00067">
    <property type="entry name" value="GAL4"/>
    <property type="match status" value="1"/>
</dbReference>
<dbReference type="GO" id="GO:0008270">
    <property type="term" value="F:zinc ion binding"/>
    <property type="evidence" value="ECO:0007669"/>
    <property type="project" value="InterPro"/>
</dbReference>
<feature type="compositionally biased region" description="Polar residues" evidence="2">
    <location>
        <begin position="246"/>
        <end position="262"/>
    </location>
</feature>
<evidence type="ECO:0000313" key="4">
    <source>
        <dbReference type="EMBL" id="KAF2134301.1"/>
    </source>
</evidence>
<evidence type="ECO:0000256" key="1">
    <source>
        <dbReference type="ARBA" id="ARBA00023242"/>
    </source>
</evidence>
<dbReference type="InterPro" id="IPR052973">
    <property type="entry name" value="Fungal_sec-metab_reg_TF"/>
</dbReference>
<dbReference type="SMART" id="SM00066">
    <property type="entry name" value="GAL4"/>
    <property type="match status" value="1"/>
</dbReference>
<keyword evidence="1" id="KW-0539">Nucleus</keyword>